<dbReference type="PANTHER" id="PTHR19136:SF81">
    <property type="entry name" value="MOLYBDENUM COFACTOR GUANYLYLTRANSFERASE"/>
    <property type="match status" value="1"/>
</dbReference>
<dbReference type="RefSeq" id="WP_234969782.1">
    <property type="nucleotide sequence ID" value="NZ_FTOO01000011.1"/>
</dbReference>
<dbReference type="EMBL" id="FTOO01000011">
    <property type="protein sequence ID" value="SIT05700.1"/>
    <property type="molecule type" value="Genomic_DNA"/>
</dbReference>
<dbReference type="STRING" id="252246.SAMN05421799_11169"/>
<dbReference type="InterPro" id="IPR029044">
    <property type="entry name" value="Nucleotide-diphossugar_trans"/>
</dbReference>
<dbReference type="PANTHER" id="PTHR19136">
    <property type="entry name" value="MOLYBDENUM COFACTOR GUANYLYLTRANSFERASE"/>
    <property type="match status" value="1"/>
</dbReference>
<keyword evidence="4" id="KW-1185">Reference proteome</keyword>
<evidence type="ECO:0000256" key="1">
    <source>
        <dbReference type="ARBA" id="ARBA00022679"/>
    </source>
</evidence>
<name>A0A1N7P585_9BACL</name>
<evidence type="ECO:0000313" key="3">
    <source>
        <dbReference type="EMBL" id="SIT05700.1"/>
    </source>
</evidence>
<proteinExistence type="predicted"/>
<dbReference type="AlphaFoldDB" id="A0A1N7P585"/>
<dbReference type="Proteomes" id="UP000186156">
    <property type="component" value="Unassembled WGS sequence"/>
</dbReference>
<dbReference type="Gene3D" id="3.90.550.10">
    <property type="entry name" value="Spore Coat Polysaccharide Biosynthesis Protein SpsA, Chain A"/>
    <property type="match status" value="1"/>
</dbReference>
<evidence type="ECO:0000313" key="4">
    <source>
        <dbReference type="Proteomes" id="UP000186156"/>
    </source>
</evidence>
<dbReference type="Pfam" id="PF12804">
    <property type="entry name" value="NTP_transf_3"/>
    <property type="match status" value="1"/>
</dbReference>
<dbReference type="InterPro" id="IPR025877">
    <property type="entry name" value="MobA-like_NTP_Trfase"/>
</dbReference>
<sequence>MLAGGASRRMGERGNKLVLPRDESGLPIAAHVVRVAAQVSPRVAVLYADAPVRSALLPWVPEEIAWVRDVACYEGPLAALGRFVASREERVAPLLVLAGDLPGISAAHAAALISAYGESGADVAAAVREGQLQPLAAVYGERAVEAMAHASARGERRLQKAIAGLNVCTVEWEDAWAVRPVHRPEDYEAWLKREGDA</sequence>
<protein>
    <submittedName>
        <fullName evidence="3">Molybdopterin-guanine dinucleotide biosynthesis protein A</fullName>
    </submittedName>
</protein>
<reference evidence="4" key="1">
    <citation type="submission" date="2017-01" db="EMBL/GenBank/DDBJ databases">
        <authorList>
            <person name="Varghese N."/>
            <person name="Submissions S."/>
        </authorList>
    </citation>
    <scope>NUCLEOTIDE SEQUENCE [LARGE SCALE GENOMIC DNA]</scope>
    <source>
        <strain evidence="4">DSM 16176</strain>
    </source>
</reference>
<evidence type="ECO:0000259" key="2">
    <source>
        <dbReference type="Pfam" id="PF12804"/>
    </source>
</evidence>
<dbReference type="SUPFAM" id="SSF53448">
    <property type="entry name" value="Nucleotide-diphospho-sugar transferases"/>
    <property type="match status" value="1"/>
</dbReference>
<gene>
    <name evidence="3" type="ORF">SAMN05421799_11169</name>
</gene>
<organism evidence="3 4">
    <name type="scientific">Alicyclobacillus vulcanalis</name>
    <dbReference type="NCBI Taxonomy" id="252246"/>
    <lineage>
        <taxon>Bacteria</taxon>
        <taxon>Bacillati</taxon>
        <taxon>Bacillota</taxon>
        <taxon>Bacilli</taxon>
        <taxon>Bacillales</taxon>
        <taxon>Alicyclobacillaceae</taxon>
        <taxon>Alicyclobacillus</taxon>
    </lineage>
</organism>
<dbReference type="GO" id="GO:0016779">
    <property type="term" value="F:nucleotidyltransferase activity"/>
    <property type="evidence" value="ECO:0007669"/>
    <property type="project" value="TreeGrafter"/>
</dbReference>
<accession>A0A1N7P585</accession>
<feature type="domain" description="MobA-like NTP transferase" evidence="2">
    <location>
        <begin position="2"/>
        <end position="160"/>
    </location>
</feature>
<keyword evidence="1" id="KW-0808">Transferase</keyword>